<dbReference type="AlphaFoldDB" id="A0A0N9IJU6"/>
<keyword evidence="2" id="KW-1185">Reference proteome</keyword>
<dbReference type="KEGG" id="kphy:AOZ06_39345"/>
<dbReference type="Gene3D" id="2.40.110.10">
    <property type="entry name" value="Butyryl-CoA Dehydrogenase, subunit A, domain 2"/>
    <property type="match status" value="1"/>
</dbReference>
<sequence length="303" mass="31774">MITHLRAIIAEGGLELPLPGGGDTISRWAALARLGRRDLPLARLAEGHADALAILAEAGRKPVPEALYGVWAARSGGAGAALRGRTLNGTVRFCSGARHLDRALIAALDDDGHSVVLDVDLADDRVASVPGTWVPVGMDASDSPDVVVDDLEVSDDMVVGSPGFYLRRPGFWQGGIGVAAVWLGGAAGVLDDVVAGLSDPDPHQSAHVGALHTAIRSTEALLVHAASAVDGAPAGDHKLLAWTCRAAAERTAWDVLDRAPRVTGPTPMCRDRRFAQRLADLQVYVRQHHAEKDLAAIGREVLA</sequence>
<dbReference type="SUPFAM" id="SSF47203">
    <property type="entry name" value="Acyl-CoA dehydrogenase C-terminal domain-like"/>
    <property type="match status" value="1"/>
</dbReference>
<dbReference type="InterPro" id="IPR009100">
    <property type="entry name" value="AcylCoA_DH/oxidase_NM_dom_sf"/>
</dbReference>
<dbReference type="STRING" id="860235.AOZ06_39345"/>
<dbReference type="EMBL" id="CP012752">
    <property type="protein sequence ID" value="ALG15408.1"/>
    <property type="molecule type" value="Genomic_DNA"/>
</dbReference>
<accession>A0A0N9IJU6</accession>
<dbReference type="Gene3D" id="1.20.140.10">
    <property type="entry name" value="Butyryl-CoA Dehydrogenase, subunit A, domain 3"/>
    <property type="match status" value="1"/>
</dbReference>
<dbReference type="GO" id="GO:0016627">
    <property type="term" value="F:oxidoreductase activity, acting on the CH-CH group of donors"/>
    <property type="evidence" value="ECO:0007669"/>
    <property type="project" value="InterPro"/>
</dbReference>
<reference evidence="1 2" key="1">
    <citation type="submission" date="2015-07" db="EMBL/GenBank/DDBJ databases">
        <title>Genome sequencing of Kibdelosporangium phytohabitans.</title>
        <authorList>
            <person name="Qin S."/>
            <person name="Xing K."/>
        </authorList>
    </citation>
    <scope>NUCLEOTIDE SEQUENCE [LARGE SCALE GENOMIC DNA]</scope>
    <source>
        <strain evidence="1 2">KLBMP1111</strain>
    </source>
</reference>
<dbReference type="InterPro" id="IPR046373">
    <property type="entry name" value="Acyl-CoA_Oxase/DH_mid-dom_sf"/>
</dbReference>
<gene>
    <name evidence="1" type="ORF">AOZ06_39345</name>
</gene>
<evidence type="ECO:0000313" key="1">
    <source>
        <dbReference type="EMBL" id="ALG15408.1"/>
    </source>
</evidence>
<dbReference type="SUPFAM" id="SSF56645">
    <property type="entry name" value="Acyl-CoA dehydrogenase NM domain-like"/>
    <property type="match status" value="1"/>
</dbReference>
<name>A0A0N9IJU6_9PSEU</name>
<proteinExistence type="predicted"/>
<evidence type="ECO:0000313" key="2">
    <source>
        <dbReference type="Proteomes" id="UP000063699"/>
    </source>
</evidence>
<dbReference type="Proteomes" id="UP000063699">
    <property type="component" value="Chromosome"/>
</dbReference>
<dbReference type="InterPro" id="IPR036250">
    <property type="entry name" value="AcylCo_DH-like_C"/>
</dbReference>
<protein>
    <submittedName>
        <fullName evidence="1">Acyl-CoA dehydrogenase</fullName>
    </submittedName>
</protein>
<organism evidence="1 2">
    <name type="scientific">Kibdelosporangium phytohabitans</name>
    <dbReference type="NCBI Taxonomy" id="860235"/>
    <lineage>
        <taxon>Bacteria</taxon>
        <taxon>Bacillati</taxon>
        <taxon>Actinomycetota</taxon>
        <taxon>Actinomycetes</taxon>
        <taxon>Pseudonocardiales</taxon>
        <taxon>Pseudonocardiaceae</taxon>
        <taxon>Kibdelosporangium</taxon>
    </lineage>
</organism>